<gene>
    <name evidence="3" type="ORF">BDW02DRAFT_253911</name>
</gene>
<dbReference type="InterPro" id="IPR013094">
    <property type="entry name" value="AB_hydrolase_3"/>
</dbReference>
<sequence length="349" mass="37859">MSQPSIPPRPPYDPAYKGACGIPKSSSEPFTSIVETSRKTADADSAEDVLAKHPHLTHTDITIPAIADLDNNAITLAIFQTKTSANKRRSAVFYVHGGGQIVGNRFHMLAQWFDLVLPLNDGLVCASVEYRRAPEDPAPAGAHDTYAALMYLSKHSEDLGIDASKILIYGISGGAPLAASACLLARNRRCANPCAQLLSVPMLDDREHWPSFVQFESHTLWPGFLDRQAWDMVLGEDRHNGSDVDAIRCPGRASDLSNLPPTYIDVGECEVFRDSAVDFAGRIWRGAGSVELHVWAGMYHGGLVFEPSVLVSKAALEMQRRFIERALGLRSGCLSKGEGGDVSVEGSET</sequence>
<reference evidence="3" key="1">
    <citation type="submission" date="2020-01" db="EMBL/GenBank/DDBJ databases">
        <authorList>
            <consortium name="DOE Joint Genome Institute"/>
            <person name="Haridas S."/>
            <person name="Albert R."/>
            <person name="Binder M."/>
            <person name="Bloem J."/>
            <person name="Labutti K."/>
            <person name="Salamov A."/>
            <person name="Andreopoulos B."/>
            <person name="Baker S.E."/>
            <person name="Barry K."/>
            <person name="Bills G."/>
            <person name="Bluhm B.H."/>
            <person name="Cannon C."/>
            <person name="Castanera R."/>
            <person name="Culley D.E."/>
            <person name="Daum C."/>
            <person name="Ezra D."/>
            <person name="Gonzalez J.B."/>
            <person name="Henrissat B."/>
            <person name="Kuo A."/>
            <person name="Liang C."/>
            <person name="Lipzen A."/>
            <person name="Lutzoni F."/>
            <person name="Magnuson J."/>
            <person name="Mondo S."/>
            <person name="Nolan M."/>
            <person name="Ohm R."/>
            <person name="Pangilinan J."/>
            <person name="Park H.-J."/>
            <person name="Ramirez L."/>
            <person name="Alfaro M."/>
            <person name="Sun H."/>
            <person name="Tritt A."/>
            <person name="Yoshinaga Y."/>
            <person name="Zwiers L.-H."/>
            <person name="Turgeon B.G."/>
            <person name="Goodwin S.B."/>
            <person name="Spatafora J.W."/>
            <person name="Crous P.W."/>
            <person name="Grigoriev I.V."/>
        </authorList>
    </citation>
    <scope>NUCLEOTIDE SEQUENCE</scope>
    <source>
        <strain evidence="3">P77</strain>
    </source>
</reference>
<evidence type="ECO:0000313" key="3">
    <source>
        <dbReference type="EMBL" id="KAF1836139.1"/>
    </source>
</evidence>
<dbReference type="Pfam" id="PF07859">
    <property type="entry name" value="Abhydrolase_3"/>
    <property type="match status" value="1"/>
</dbReference>
<dbReference type="Proteomes" id="UP000800040">
    <property type="component" value="Unassembled WGS sequence"/>
</dbReference>
<keyword evidence="4" id="KW-1185">Reference proteome</keyword>
<proteinExistence type="predicted"/>
<organism evidence="3 4">
    <name type="scientific">Decorospora gaudefroyi</name>
    <dbReference type="NCBI Taxonomy" id="184978"/>
    <lineage>
        <taxon>Eukaryota</taxon>
        <taxon>Fungi</taxon>
        <taxon>Dikarya</taxon>
        <taxon>Ascomycota</taxon>
        <taxon>Pezizomycotina</taxon>
        <taxon>Dothideomycetes</taxon>
        <taxon>Pleosporomycetidae</taxon>
        <taxon>Pleosporales</taxon>
        <taxon>Pleosporineae</taxon>
        <taxon>Pleosporaceae</taxon>
        <taxon>Decorospora</taxon>
    </lineage>
</organism>
<keyword evidence="1 3" id="KW-0378">Hydrolase</keyword>
<dbReference type="Gene3D" id="3.40.50.1820">
    <property type="entry name" value="alpha/beta hydrolase"/>
    <property type="match status" value="1"/>
</dbReference>
<dbReference type="EMBL" id="ML975277">
    <property type="protein sequence ID" value="KAF1836139.1"/>
    <property type="molecule type" value="Genomic_DNA"/>
</dbReference>
<dbReference type="PANTHER" id="PTHR48081:SF8">
    <property type="entry name" value="ALPHA_BETA HYDROLASE FOLD-3 DOMAIN-CONTAINING PROTEIN-RELATED"/>
    <property type="match status" value="1"/>
</dbReference>
<dbReference type="AlphaFoldDB" id="A0A6A5KJY9"/>
<dbReference type="InterPro" id="IPR029058">
    <property type="entry name" value="AB_hydrolase_fold"/>
</dbReference>
<feature type="domain" description="Alpha/beta hydrolase fold-3" evidence="2">
    <location>
        <begin position="92"/>
        <end position="301"/>
    </location>
</feature>
<dbReference type="SUPFAM" id="SSF53474">
    <property type="entry name" value="alpha/beta-Hydrolases"/>
    <property type="match status" value="1"/>
</dbReference>
<dbReference type="OrthoDB" id="433474at2759"/>
<evidence type="ECO:0000259" key="2">
    <source>
        <dbReference type="Pfam" id="PF07859"/>
    </source>
</evidence>
<dbReference type="GO" id="GO:0016787">
    <property type="term" value="F:hydrolase activity"/>
    <property type="evidence" value="ECO:0007669"/>
    <property type="project" value="UniProtKB-KW"/>
</dbReference>
<protein>
    <submittedName>
        <fullName evidence="3">Alpha/beta-hydrolase</fullName>
    </submittedName>
</protein>
<dbReference type="PANTHER" id="PTHR48081">
    <property type="entry name" value="AB HYDROLASE SUPERFAMILY PROTEIN C4A8.06C"/>
    <property type="match status" value="1"/>
</dbReference>
<dbReference type="InterPro" id="IPR050300">
    <property type="entry name" value="GDXG_lipolytic_enzyme"/>
</dbReference>
<evidence type="ECO:0000256" key="1">
    <source>
        <dbReference type="ARBA" id="ARBA00022801"/>
    </source>
</evidence>
<evidence type="ECO:0000313" key="4">
    <source>
        <dbReference type="Proteomes" id="UP000800040"/>
    </source>
</evidence>
<name>A0A6A5KJY9_9PLEO</name>
<accession>A0A6A5KJY9</accession>